<gene>
    <name evidence="2" type="ORF">MNAB215_2461</name>
</gene>
<protein>
    <recommendedName>
        <fullName evidence="1">DUF732 domain-containing protein</fullName>
    </recommendedName>
</protein>
<dbReference type="OrthoDB" id="4736906at2"/>
<dbReference type="Proteomes" id="UP000240424">
    <property type="component" value="Unassembled WGS sequence"/>
</dbReference>
<evidence type="ECO:0000313" key="3">
    <source>
        <dbReference type="Proteomes" id="UP000240424"/>
    </source>
</evidence>
<accession>A0A2U3P9A6</accession>
<reference evidence="2 3" key="1">
    <citation type="submission" date="2017-01" db="EMBL/GenBank/DDBJ databases">
        <authorList>
            <consortium name="Urmite Genomes"/>
        </authorList>
    </citation>
    <scope>NUCLEOTIDE SEQUENCE [LARGE SCALE GENOMIC DNA]</scope>
    <source>
        <strain evidence="2 3">AB215</strain>
    </source>
</reference>
<feature type="domain" description="DUF732" evidence="1">
    <location>
        <begin position="35"/>
        <end position="110"/>
    </location>
</feature>
<evidence type="ECO:0000259" key="1">
    <source>
        <dbReference type="Pfam" id="PF05305"/>
    </source>
</evidence>
<dbReference type="Pfam" id="PF05305">
    <property type="entry name" value="DUF732"/>
    <property type="match status" value="1"/>
</dbReference>
<dbReference type="AlphaFoldDB" id="A0A2U3P9A6"/>
<name>A0A2U3P9A6_9MYCO</name>
<sequence length="124" mass="13485">MVMRRRDASVFGTALAVGTLVLTGMVTAAPSRADTESYLNKLHNAGINLPRGDNEMKEWGWEVCALLASGVKPDKVRDQAVYNSGSRPQYGMTVEQANDFVEFAATDLCPFPDGRYTSGGRELP</sequence>
<dbReference type="InterPro" id="IPR007969">
    <property type="entry name" value="DUF732"/>
</dbReference>
<evidence type="ECO:0000313" key="2">
    <source>
        <dbReference type="EMBL" id="SPM40265.1"/>
    </source>
</evidence>
<dbReference type="RefSeq" id="WP_077079099.1">
    <property type="nucleotide sequence ID" value="NZ_FUEZ01000004.1"/>
</dbReference>
<organism evidence="2 3">
    <name type="scientific">Mycobacterium numidiamassiliense</name>
    <dbReference type="NCBI Taxonomy" id="1841861"/>
    <lineage>
        <taxon>Bacteria</taxon>
        <taxon>Bacillati</taxon>
        <taxon>Actinomycetota</taxon>
        <taxon>Actinomycetes</taxon>
        <taxon>Mycobacteriales</taxon>
        <taxon>Mycobacteriaceae</taxon>
        <taxon>Mycobacterium</taxon>
    </lineage>
</organism>
<keyword evidence="3" id="KW-1185">Reference proteome</keyword>
<dbReference type="EMBL" id="FUEZ01000004">
    <property type="protein sequence ID" value="SPM40265.1"/>
    <property type="molecule type" value="Genomic_DNA"/>
</dbReference>
<proteinExistence type="predicted"/>